<name>A0A1F8B4P1_9BACT</name>
<dbReference type="PANTHER" id="PTHR43245:SF23">
    <property type="entry name" value="NAD(P)-BINDING DOMAIN-CONTAINING PROTEIN"/>
    <property type="match status" value="1"/>
</dbReference>
<dbReference type="Pfam" id="PF01370">
    <property type="entry name" value="Epimerase"/>
    <property type="match status" value="1"/>
</dbReference>
<dbReference type="PANTHER" id="PTHR43245">
    <property type="entry name" value="BIFUNCTIONAL POLYMYXIN RESISTANCE PROTEIN ARNA"/>
    <property type="match status" value="1"/>
</dbReference>
<proteinExistence type="predicted"/>
<organism evidence="2 3">
    <name type="scientific">Candidatus Woesebacteria bacterium RIFCSPLOWO2_01_FULL_37_19</name>
    <dbReference type="NCBI Taxonomy" id="1802514"/>
    <lineage>
        <taxon>Bacteria</taxon>
        <taxon>Candidatus Woeseibacteriota</taxon>
    </lineage>
</organism>
<comment type="caution">
    <text evidence="2">The sequence shown here is derived from an EMBL/GenBank/DDBJ whole genome shotgun (WGS) entry which is preliminary data.</text>
</comment>
<dbReference type="InterPro" id="IPR050177">
    <property type="entry name" value="Lipid_A_modif_metabolic_enz"/>
</dbReference>
<dbReference type="CDD" id="cd08946">
    <property type="entry name" value="SDR_e"/>
    <property type="match status" value="1"/>
</dbReference>
<dbReference type="InterPro" id="IPR036291">
    <property type="entry name" value="NAD(P)-bd_dom_sf"/>
</dbReference>
<dbReference type="InterPro" id="IPR001509">
    <property type="entry name" value="Epimerase_deHydtase"/>
</dbReference>
<sequence length="341" mass="38061">MKVLVTGSDGYIGTVLVQELLKKGFDVIGLDTGFYRSGWLYNGVNTPPIVINKDVREITKEDLLSFDAVVHLAELSNDPLGQLNEALTYEINHRGTVNLAKEAKKAGVKRFIYSSSCSVYGASDAVSDENSKPNPLTAYAKCKLLNEKSLISLASDDFTPVILRNATVYGPSPRMRFDLVVNSLCGFAYTTGKIKMQSDGSAWRPFVYIKDVAGAMIAVLDAPKDSIHKQTFNIGNTNSNYQIKEIAEIISKQMPDCKITKNKKNVDTRNYKVTFEKALINLPGYEPKGDVSMGVQELLKIFKKISLDEDVFHSKNYTRLSQIKHLLDEKLIDDQLCWKKI</sequence>
<dbReference type="Proteomes" id="UP000177501">
    <property type="component" value="Unassembled WGS sequence"/>
</dbReference>
<evidence type="ECO:0000313" key="3">
    <source>
        <dbReference type="Proteomes" id="UP000177501"/>
    </source>
</evidence>
<evidence type="ECO:0000313" key="2">
    <source>
        <dbReference type="EMBL" id="OGM58994.1"/>
    </source>
</evidence>
<dbReference type="SUPFAM" id="SSF51735">
    <property type="entry name" value="NAD(P)-binding Rossmann-fold domains"/>
    <property type="match status" value="1"/>
</dbReference>
<dbReference type="AlphaFoldDB" id="A0A1F8B4P1"/>
<gene>
    <name evidence="2" type="ORF">A2955_03160</name>
</gene>
<dbReference type="EMBL" id="MGHA01000038">
    <property type="protein sequence ID" value="OGM58994.1"/>
    <property type="molecule type" value="Genomic_DNA"/>
</dbReference>
<feature type="domain" description="NAD-dependent epimerase/dehydratase" evidence="1">
    <location>
        <begin position="3"/>
        <end position="235"/>
    </location>
</feature>
<reference evidence="2 3" key="1">
    <citation type="journal article" date="2016" name="Nat. Commun.">
        <title>Thousands of microbial genomes shed light on interconnected biogeochemical processes in an aquifer system.</title>
        <authorList>
            <person name="Anantharaman K."/>
            <person name="Brown C.T."/>
            <person name="Hug L.A."/>
            <person name="Sharon I."/>
            <person name="Castelle C.J."/>
            <person name="Probst A.J."/>
            <person name="Thomas B.C."/>
            <person name="Singh A."/>
            <person name="Wilkins M.J."/>
            <person name="Karaoz U."/>
            <person name="Brodie E.L."/>
            <person name="Williams K.H."/>
            <person name="Hubbard S.S."/>
            <person name="Banfield J.F."/>
        </authorList>
    </citation>
    <scope>NUCLEOTIDE SEQUENCE [LARGE SCALE GENOMIC DNA]</scope>
</reference>
<protein>
    <submittedName>
        <fullName evidence="2">NAD-dependent dehydratase</fullName>
    </submittedName>
</protein>
<dbReference type="Gene3D" id="3.40.50.720">
    <property type="entry name" value="NAD(P)-binding Rossmann-like Domain"/>
    <property type="match status" value="1"/>
</dbReference>
<evidence type="ECO:0000259" key="1">
    <source>
        <dbReference type="Pfam" id="PF01370"/>
    </source>
</evidence>
<dbReference type="STRING" id="1802514.A2955_03160"/>
<accession>A0A1F8B4P1</accession>